<dbReference type="GO" id="GO:0016780">
    <property type="term" value="F:phosphotransferase activity, for other substituted phosphate groups"/>
    <property type="evidence" value="ECO:0007669"/>
    <property type="project" value="TreeGrafter"/>
</dbReference>
<dbReference type="RefSeq" id="WP_227423536.1">
    <property type="nucleotide sequence ID" value="NZ_CP071868.1"/>
</dbReference>
<keyword evidence="2" id="KW-0472">Membrane</keyword>
<dbReference type="EMBL" id="CP071868">
    <property type="protein sequence ID" value="QTE29266.1"/>
    <property type="molecule type" value="Genomic_DNA"/>
</dbReference>
<accession>A0A8A4ZFE9</accession>
<keyword evidence="4" id="KW-0808">Transferase</keyword>
<keyword evidence="2" id="KW-1133">Transmembrane helix</keyword>
<evidence type="ECO:0000256" key="2">
    <source>
        <dbReference type="SAM" id="Phobius"/>
    </source>
</evidence>
<dbReference type="Proteomes" id="UP000663937">
    <property type="component" value="Chromosome"/>
</dbReference>
<dbReference type="AlphaFoldDB" id="A0A8A4ZFE9"/>
<protein>
    <submittedName>
        <fullName evidence="4">Sugar transferase</fullName>
    </submittedName>
</protein>
<dbReference type="Pfam" id="PF02397">
    <property type="entry name" value="Bac_transf"/>
    <property type="match status" value="1"/>
</dbReference>
<evidence type="ECO:0000313" key="5">
    <source>
        <dbReference type="Proteomes" id="UP000663937"/>
    </source>
</evidence>
<proteinExistence type="inferred from homology"/>
<comment type="similarity">
    <text evidence="1">Belongs to the bacterial sugar transferase family.</text>
</comment>
<dbReference type="InterPro" id="IPR003362">
    <property type="entry name" value="Bact_transf"/>
</dbReference>
<keyword evidence="2" id="KW-0812">Transmembrane</keyword>
<name>A0A8A4ZFE9_9MICO</name>
<dbReference type="PANTHER" id="PTHR30576">
    <property type="entry name" value="COLANIC BIOSYNTHESIS UDP-GLUCOSE LIPID CARRIER TRANSFERASE"/>
    <property type="match status" value="1"/>
</dbReference>
<reference evidence="4" key="1">
    <citation type="submission" date="2021-03" db="EMBL/GenBank/DDBJ databases">
        <title>Pengzhenrongella sicca gen. nov., sp. nov., a new member of suborder Micrococcineae isolated from High-Arctic tundra soil.</title>
        <authorList>
            <person name="Peng F."/>
        </authorList>
    </citation>
    <scope>NUCLEOTIDE SEQUENCE</scope>
    <source>
        <strain evidence="4">LRZ-2</strain>
    </source>
</reference>
<keyword evidence="5" id="KW-1185">Reference proteome</keyword>
<dbReference type="KEGG" id="psic:J4E96_18640"/>
<sequence>MSEQVLLTGSDGRPTPGPHPALTSWLVGFHGTIHALDPDVDGRVSLRSLALAHKSLGTQRLSVLTDLGSVRGTRLAPRAIDGSRHVGASASDSDQPAPDHWDESEPLAAYLDRRLLEARVLYLPNRSRVYHLLKRVLDLVCSIVLLVLASPVILILAVWIRLDSPGPAIFRQQRVTLGGQQFTFYKFRTMWVDAPERFPELYDYRSTGSRGEVFYKLEDDPRNTRVGRWLRRTTLDELPNLVNVLRGDMTLVGPRPELPQLLAHYRPEDLALFFTRAGLTGLAQVAGRSLLTVRERITLDLRYVAQQTLVLDLRILTRTVLVVLLGRGAF</sequence>
<evidence type="ECO:0000313" key="4">
    <source>
        <dbReference type="EMBL" id="QTE29266.1"/>
    </source>
</evidence>
<dbReference type="PANTHER" id="PTHR30576:SF10">
    <property type="entry name" value="SLL5057 PROTEIN"/>
    <property type="match status" value="1"/>
</dbReference>
<evidence type="ECO:0000259" key="3">
    <source>
        <dbReference type="Pfam" id="PF02397"/>
    </source>
</evidence>
<organism evidence="4 5">
    <name type="scientific">Pengzhenrongella sicca</name>
    <dbReference type="NCBI Taxonomy" id="2819238"/>
    <lineage>
        <taxon>Bacteria</taxon>
        <taxon>Bacillati</taxon>
        <taxon>Actinomycetota</taxon>
        <taxon>Actinomycetes</taxon>
        <taxon>Micrococcales</taxon>
        <taxon>Pengzhenrongella</taxon>
    </lineage>
</organism>
<feature type="domain" description="Bacterial sugar transferase" evidence="3">
    <location>
        <begin position="134"/>
        <end position="324"/>
    </location>
</feature>
<gene>
    <name evidence="4" type="ORF">J4E96_18640</name>
</gene>
<evidence type="ECO:0000256" key="1">
    <source>
        <dbReference type="ARBA" id="ARBA00006464"/>
    </source>
</evidence>
<feature type="transmembrane region" description="Helical" evidence="2">
    <location>
        <begin position="136"/>
        <end position="160"/>
    </location>
</feature>